<dbReference type="Pfam" id="PF11905">
    <property type="entry name" value="DUF3425"/>
    <property type="match status" value="1"/>
</dbReference>
<name>A0A9P9IEG1_9HYPO</name>
<organism evidence="2 3">
    <name type="scientific">Dactylonectria macrodidyma</name>
    <dbReference type="NCBI Taxonomy" id="307937"/>
    <lineage>
        <taxon>Eukaryota</taxon>
        <taxon>Fungi</taxon>
        <taxon>Dikarya</taxon>
        <taxon>Ascomycota</taxon>
        <taxon>Pezizomycotina</taxon>
        <taxon>Sordariomycetes</taxon>
        <taxon>Hypocreomycetidae</taxon>
        <taxon>Hypocreales</taxon>
        <taxon>Nectriaceae</taxon>
        <taxon>Dactylonectria</taxon>
    </lineage>
</organism>
<dbReference type="EMBL" id="JAGMUV010000029">
    <property type="protein sequence ID" value="KAH7116450.1"/>
    <property type="molecule type" value="Genomic_DNA"/>
</dbReference>
<gene>
    <name evidence="2" type="ORF">EDB81DRAFT_848417</name>
</gene>
<protein>
    <recommendedName>
        <fullName evidence="4">BZIP domain-containing protein</fullName>
    </recommendedName>
</protein>
<evidence type="ECO:0000256" key="1">
    <source>
        <dbReference type="SAM" id="MobiDB-lite"/>
    </source>
</evidence>
<dbReference type="PANTHER" id="PTHR38116">
    <property type="entry name" value="CHROMOSOME 7, WHOLE GENOME SHOTGUN SEQUENCE"/>
    <property type="match status" value="1"/>
</dbReference>
<dbReference type="InterPro" id="IPR021833">
    <property type="entry name" value="DUF3425"/>
</dbReference>
<reference evidence="2" key="1">
    <citation type="journal article" date="2021" name="Nat. Commun.">
        <title>Genetic determinants of endophytism in the Arabidopsis root mycobiome.</title>
        <authorList>
            <person name="Mesny F."/>
            <person name="Miyauchi S."/>
            <person name="Thiergart T."/>
            <person name="Pickel B."/>
            <person name="Atanasova L."/>
            <person name="Karlsson M."/>
            <person name="Huettel B."/>
            <person name="Barry K.W."/>
            <person name="Haridas S."/>
            <person name="Chen C."/>
            <person name="Bauer D."/>
            <person name="Andreopoulos W."/>
            <person name="Pangilinan J."/>
            <person name="LaButti K."/>
            <person name="Riley R."/>
            <person name="Lipzen A."/>
            <person name="Clum A."/>
            <person name="Drula E."/>
            <person name="Henrissat B."/>
            <person name="Kohler A."/>
            <person name="Grigoriev I.V."/>
            <person name="Martin F.M."/>
            <person name="Hacquard S."/>
        </authorList>
    </citation>
    <scope>NUCLEOTIDE SEQUENCE</scope>
    <source>
        <strain evidence="2">MPI-CAGE-AT-0147</strain>
    </source>
</reference>
<evidence type="ECO:0000313" key="3">
    <source>
        <dbReference type="Proteomes" id="UP000738349"/>
    </source>
</evidence>
<sequence length="320" mass="36398">MLSPSQQLAAEERKERKRLQNRLNQRARRQRVNKDKENGSTKPFRVERWRLGEDVGPWIQAQTSAHIVHGSEHAASDGQALRHAEHPTLQSLTKVSGITCTALPALQPGSTHAAELLLPIDHNLIHLINYNVCRGFIENKTILRLMASFINAIQTPPLPPDIAAGCGNVVVRTTYRTIPASLLPTQLQMNCPHPSWMDMLPFPKIRDNLIRRQYTFDHKSFLEDLVGDVIYLWSSCDQDQEDLMSTPSPRMNRRSQPTQNGHGLILWGEPYLKESWEATPRFLAKWSWVVEGCCDLVDVSNRWRTTRGEDLLQTSGSEQT</sequence>
<feature type="compositionally biased region" description="Basic and acidic residues" evidence="1">
    <location>
        <begin position="32"/>
        <end position="42"/>
    </location>
</feature>
<dbReference type="OrthoDB" id="125347at2759"/>
<feature type="compositionally biased region" description="Basic residues" evidence="1">
    <location>
        <begin position="15"/>
        <end position="31"/>
    </location>
</feature>
<accession>A0A9P9IEG1</accession>
<comment type="caution">
    <text evidence="2">The sequence shown here is derived from an EMBL/GenBank/DDBJ whole genome shotgun (WGS) entry which is preliminary data.</text>
</comment>
<dbReference type="PANTHER" id="PTHR38116:SF1">
    <property type="entry name" value="BZIP DOMAIN-CONTAINING PROTEIN"/>
    <property type="match status" value="1"/>
</dbReference>
<proteinExistence type="predicted"/>
<evidence type="ECO:0008006" key="4">
    <source>
        <dbReference type="Google" id="ProtNLM"/>
    </source>
</evidence>
<dbReference type="AlphaFoldDB" id="A0A9P9IEG1"/>
<evidence type="ECO:0000313" key="2">
    <source>
        <dbReference type="EMBL" id="KAH7116450.1"/>
    </source>
</evidence>
<feature type="region of interest" description="Disordered" evidence="1">
    <location>
        <begin position="1"/>
        <end position="42"/>
    </location>
</feature>
<keyword evidence="3" id="KW-1185">Reference proteome</keyword>
<dbReference type="Proteomes" id="UP000738349">
    <property type="component" value="Unassembled WGS sequence"/>
</dbReference>